<name>A0A495W4B7_9PSEU</name>
<dbReference type="EMBL" id="RBXO01000001">
    <property type="protein sequence ID" value="RKT55887.1"/>
    <property type="molecule type" value="Genomic_DNA"/>
</dbReference>
<dbReference type="SUPFAM" id="SSF51735">
    <property type="entry name" value="NAD(P)-binding Rossmann-fold domains"/>
    <property type="match status" value="1"/>
</dbReference>
<dbReference type="PANTHER" id="PTHR22604:SF105">
    <property type="entry name" value="TRANS-1,2-DIHYDROBENZENE-1,2-DIOL DEHYDROGENASE"/>
    <property type="match status" value="1"/>
</dbReference>
<dbReference type="SUPFAM" id="SSF55347">
    <property type="entry name" value="Glyceraldehyde-3-phosphate dehydrogenase-like, C-terminal domain"/>
    <property type="match status" value="1"/>
</dbReference>
<evidence type="ECO:0000259" key="4">
    <source>
        <dbReference type="Pfam" id="PF22725"/>
    </source>
</evidence>
<dbReference type="InterPro" id="IPR000683">
    <property type="entry name" value="Gfo/Idh/MocA-like_OxRdtase_N"/>
</dbReference>
<dbReference type="AlphaFoldDB" id="A0A495W4B7"/>
<keyword evidence="2" id="KW-0560">Oxidoreductase</keyword>
<accession>A0A495W4B7</accession>
<comment type="similarity">
    <text evidence="1">Belongs to the Gfo/Idh/MocA family.</text>
</comment>
<dbReference type="InterPro" id="IPR055170">
    <property type="entry name" value="GFO_IDH_MocA-like_dom"/>
</dbReference>
<dbReference type="Proteomes" id="UP000282084">
    <property type="component" value="Unassembled WGS sequence"/>
</dbReference>
<proteinExistence type="inferred from homology"/>
<dbReference type="GO" id="GO:0016491">
    <property type="term" value="F:oxidoreductase activity"/>
    <property type="evidence" value="ECO:0007669"/>
    <property type="project" value="UniProtKB-KW"/>
</dbReference>
<comment type="caution">
    <text evidence="5">The sequence shown here is derived from an EMBL/GenBank/DDBJ whole genome shotgun (WGS) entry which is preliminary data.</text>
</comment>
<feature type="domain" description="Gfo/Idh/MocA-like oxidoreductase N-terminal" evidence="3">
    <location>
        <begin position="6"/>
        <end position="121"/>
    </location>
</feature>
<keyword evidence="6" id="KW-1185">Reference proteome</keyword>
<protein>
    <submittedName>
        <fullName evidence="5">Putative dehydrogenase</fullName>
    </submittedName>
</protein>
<dbReference type="Gene3D" id="3.30.360.10">
    <property type="entry name" value="Dihydrodipicolinate Reductase, domain 2"/>
    <property type="match status" value="1"/>
</dbReference>
<dbReference type="GO" id="GO:0000166">
    <property type="term" value="F:nucleotide binding"/>
    <property type="evidence" value="ECO:0007669"/>
    <property type="project" value="InterPro"/>
</dbReference>
<organism evidence="5 6">
    <name type="scientific">Saccharothrix australiensis</name>
    <dbReference type="NCBI Taxonomy" id="2072"/>
    <lineage>
        <taxon>Bacteria</taxon>
        <taxon>Bacillati</taxon>
        <taxon>Actinomycetota</taxon>
        <taxon>Actinomycetes</taxon>
        <taxon>Pseudonocardiales</taxon>
        <taxon>Pseudonocardiaceae</taxon>
        <taxon>Saccharothrix</taxon>
    </lineage>
</organism>
<sequence length="332" mass="35084">MTDLELRWGVLGATARISGSVAPAIHRTPGNAVTAVAARPGRLAASARFAEPFGATAHDGFDALLADDGVDAVYIALPNSEHVPWTLRALAAGKHVLCEKPLALSEEDVARIGRAAGDRTVMEAYMYRCHPQQRRVAELLASGVIGDLRVVRAAFAGRTTAADGTRYDPALGGGATWDVGCYAFDVALWAFGRPPERVRARFHAEGGAAVDTSAVAVLDFGGGRAALLDYGFDYGPRSRYELQGVDGSIAVDNAWALGREDGVITVVTGRGVRREVVPAADPYEHQAAEFHRAVRTGDTPLVSLADSARTARVGRALVESARTDADVVLRDA</sequence>
<evidence type="ECO:0000256" key="2">
    <source>
        <dbReference type="ARBA" id="ARBA00023002"/>
    </source>
</evidence>
<evidence type="ECO:0000313" key="5">
    <source>
        <dbReference type="EMBL" id="RKT55887.1"/>
    </source>
</evidence>
<dbReference type="Gene3D" id="3.40.50.720">
    <property type="entry name" value="NAD(P)-binding Rossmann-like Domain"/>
    <property type="match status" value="1"/>
</dbReference>
<dbReference type="Pfam" id="PF01408">
    <property type="entry name" value="GFO_IDH_MocA"/>
    <property type="match status" value="1"/>
</dbReference>
<dbReference type="PANTHER" id="PTHR22604">
    <property type="entry name" value="OXIDOREDUCTASES"/>
    <property type="match status" value="1"/>
</dbReference>
<evidence type="ECO:0000313" key="6">
    <source>
        <dbReference type="Proteomes" id="UP000282084"/>
    </source>
</evidence>
<reference evidence="5 6" key="1">
    <citation type="submission" date="2018-10" db="EMBL/GenBank/DDBJ databases">
        <title>Sequencing the genomes of 1000 actinobacteria strains.</title>
        <authorList>
            <person name="Klenk H.-P."/>
        </authorList>
    </citation>
    <scope>NUCLEOTIDE SEQUENCE [LARGE SCALE GENOMIC DNA]</scope>
    <source>
        <strain evidence="5 6">DSM 43800</strain>
    </source>
</reference>
<dbReference type="Pfam" id="PF22725">
    <property type="entry name" value="GFO_IDH_MocA_C3"/>
    <property type="match status" value="1"/>
</dbReference>
<evidence type="ECO:0000256" key="1">
    <source>
        <dbReference type="ARBA" id="ARBA00010928"/>
    </source>
</evidence>
<evidence type="ECO:0000259" key="3">
    <source>
        <dbReference type="Pfam" id="PF01408"/>
    </source>
</evidence>
<dbReference type="InterPro" id="IPR050984">
    <property type="entry name" value="Gfo/Idh/MocA_domain"/>
</dbReference>
<dbReference type="RefSeq" id="WP_211347115.1">
    <property type="nucleotide sequence ID" value="NZ_RBXO01000001.1"/>
</dbReference>
<dbReference type="InterPro" id="IPR036291">
    <property type="entry name" value="NAD(P)-bd_dom_sf"/>
</dbReference>
<feature type="domain" description="GFO/IDH/MocA-like oxidoreductase" evidence="4">
    <location>
        <begin position="134"/>
        <end position="249"/>
    </location>
</feature>
<gene>
    <name evidence="5" type="ORF">C8E97_4575</name>
</gene>